<keyword evidence="4" id="KW-1185">Reference proteome</keyword>
<evidence type="ECO:0000256" key="2">
    <source>
        <dbReference type="SAM" id="SignalP"/>
    </source>
</evidence>
<feature type="signal peptide" evidence="2">
    <location>
        <begin position="1"/>
        <end position="24"/>
    </location>
</feature>
<reference evidence="3" key="2">
    <citation type="submission" date="2022-08" db="UniProtKB">
        <authorList>
            <consortium name="EnsemblMetazoa"/>
        </authorList>
    </citation>
    <scope>IDENTIFICATION</scope>
    <source>
        <strain evidence="3">STECLA/ALBI9_A</strain>
    </source>
</reference>
<accession>A0A182F5S9</accession>
<dbReference type="PANTHER" id="PTHR47771:SF12">
    <property type="entry name" value="HL02234P-RELATED"/>
    <property type="match status" value="1"/>
</dbReference>
<dbReference type="PANTHER" id="PTHR47771">
    <property type="entry name" value="LD27203P-RELATED"/>
    <property type="match status" value="1"/>
</dbReference>
<feature type="region of interest" description="Disordered" evidence="1">
    <location>
        <begin position="173"/>
        <end position="195"/>
    </location>
</feature>
<evidence type="ECO:0000313" key="4">
    <source>
        <dbReference type="Proteomes" id="UP000069272"/>
    </source>
</evidence>
<organism evidence="3 4">
    <name type="scientific">Anopheles albimanus</name>
    <name type="common">New world malaria mosquito</name>
    <dbReference type="NCBI Taxonomy" id="7167"/>
    <lineage>
        <taxon>Eukaryota</taxon>
        <taxon>Metazoa</taxon>
        <taxon>Ecdysozoa</taxon>
        <taxon>Arthropoda</taxon>
        <taxon>Hexapoda</taxon>
        <taxon>Insecta</taxon>
        <taxon>Pterygota</taxon>
        <taxon>Neoptera</taxon>
        <taxon>Endopterygota</taxon>
        <taxon>Diptera</taxon>
        <taxon>Nematocera</taxon>
        <taxon>Culicoidea</taxon>
        <taxon>Culicidae</taxon>
        <taxon>Anophelinae</taxon>
        <taxon>Anopheles</taxon>
    </lineage>
</organism>
<dbReference type="KEGG" id="aali:118456597"/>
<dbReference type="EnsemblMetazoa" id="AALB001824-RA">
    <property type="protein sequence ID" value="AALB001824-PA"/>
    <property type="gene ID" value="AALB001824"/>
</dbReference>
<dbReference type="VEuPathDB" id="VectorBase:AALB20_033364"/>
<feature type="chain" id="PRO_5043848089" description="Cuticular protein (putative)" evidence="2">
    <location>
        <begin position="25"/>
        <end position="195"/>
    </location>
</feature>
<proteinExistence type="predicted"/>
<name>A0A182F5S9_ANOAL</name>
<dbReference type="Proteomes" id="UP000069272">
    <property type="component" value="Chromosome 2L"/>
</dbReference>
<dbReference type="RefSeq" id="XP_035773390.1">
    <property type="nucleotide sequence ID" value="XM_035917497.1"/>
</dbReference>
<keyword evidence="2" id="KW-0732">Signal</keyword>
<dbReference type="STRING" id="7167.A0A182F5S9"/>
<dbReference type="AlphaFoldDB" id="A0A182F5S9"/>
<dbReference type="GeneID" id="118456597"/>
<dbReference type="VEuPathDB" id="VectorBase:AALB001824"/>
<protein>
    <recommendedName>
        <fullName evidence="5">Cuticular protein (putative)</fullName>
    </recommendedName>
</protein>
<dbReference type="OrthoDB" id="6620433at2759"/>
<evidence type="ECO:0000313" key="3">
    <source>
        <dbReference type="EnsemblMetazoa" id="AALB001824-PA"/>
    </source>
</evidence>
<reference evidence="3 4" key="1">
    <citation type="journal article" date="2017" name="G3 (Bethesda)">
        <title>The Physical Genome Mapping of Anopheles albimanus Corrected Scaffold Misassemblies and Identified Interarm Rearrangements in Genus Anopheles.</title>
        <authorList>
            <person name="Artemov G.N."/>
            <person name="Peery A.N."/>
            <person name="Jiang X."/>
            <person name="Tu Z."/>
            <person name="Stegniy V.N."/>
            <person name="Sharakhova M.V."/>
            <person name="Sharakhov I.V."/>
        </authorList>
    </citation>
    <scope>NUCLEOTIDE SEQUENCE [LARGE SCALE GENOMIC DNA]</scope>
    <source>
        <strain evidence="3 4">ALBI9_A</strain>
    </source>
</reference>
<sequence>MMKYNKRLLLLLVMVAMTIHEQHTVNCITVHNSYSIKHNVPHGASEHVTSSHTFDTKNPDPWGNKQYKEVTITKNVPVPVPIKYERHVAIPVRIPVPFAIHNKIPILVERKVPVYVEKPFPVQVDRPVPYALPIEVPVFHKVAVEVPKPYPVHIPKPYPVFIKKAVYVKQRPQAEGGQRVKKSPGKLSKTQRLRI</sequence>
<feature type="compositionally biased region" description="Basic residues" evidence="1">
    <location>
        <begin position="179"/>
        <end position="195"/>
    </location>
</feature>
<evidence type="ECO:0008006" key="5">
    <source>
        <dbReference type="Google" id="ProtNLM"/>
    </source>
</evidence>
<evidence type="ECO:0000256" key="1">
    <source>
        <dbReference type="SAM" id="MobiDB-lite"/>
    </source>
</evidence>